<evidence type="ECO:0000313" key="3">
    <source>
        <dbReference type="Proteomes" id="UP000823749"/>
    </source>
</evidence>
<proteinExistence type="predicted"/>
<keyword evidence="1" id="KW-1133">Transmembrane helix</keyword>
<comment type="caution">
    <text evidence="2">The sequence shown here is derived from an EMBL/GenBank/DDBJ whole genome shotgun (WGS) entry which is preliminary data.</text>
</comment>
<keyword evidence="1" id="KW-0812">Transmembrane</keyword>
<evidence type="ECO:0000313" key="2">
    <source>
        <dbReference type="EMBL" id="KAG5564367.1"/>
    </source>
</evidence>
<evidence type="ECO:0000256" key="1">
    <source>
        <dbReference type="SAM" id="Phobius"/>
    </source>
</evidence>
<gene>
    <name evidence="2" type="ORF">RHGRI_000533</name>
</gene>
<dbReference type="EMBL" id="JACTNZ010000001">
    <property type="protein sequence ID" value="KAG5564367.1"/>
    <property type="molecule type" value="Genomic_DNA"/>
</dbReference>
<organism evidence="2 3">
    <name type="scientific">Rhododendron griersonianum</name>
    <dbReference type="NCBI Taxonomy" id="479676"/>
    <lineage>
        <taxon>Eukaryota</taxon>
        <taxon>Viridiplantae</taxon>
        <taxon>Streptophyta</taxon>
        <taxon>Embryophyta</taxon>
        <taxon>Tracheophyta</taxon>
        <taxon>Spermatophyta</taxon>
        <taxon>Magnoliopsida</taxon>
        <taxon>eudicotyledons</taxon>
        <taxon>Gunneridae</taxon>
        <taxon>Pentapetalae</taxon>
        <taxon>asterids</taxon>
        <taxon>Ericales</taxon>
        <taxon>Ericaceae</taxon>
        <taxon>Ericoideae</taxon>
        <taxon>Rhodoreae</taxon>
        <taxon>Rhododendron</taxon>
    </lineage>
</organism>
<accession>A0AAV6LHB6</accession>
<feature type="transmembrane region" description="Helical" evidence="1">
    <location>
        <begin position="35"/>
        <end position="52"/>
    </location>
</feature>
<reference evidence="2" key="1">
    <citation type="submission" date="2020-08" db="EMBL/GenBank/DDBJ databases">
        <title>Plant Genome Project.</title>
        <authorList>
            <person name="Zhang R.-G."/>
        </authorList>
    </citation>
    <scope>NUCLEOTIDE SEQUENCE</scope>
    <source>
        <strain evidence="2">WSP0</strain>
        <tissue evidence="2">Leaf</tissue>
    </source>
</reference>
<keyword evidence="1" id="KW-0472">Membrane</keyword>
<dbReference type="Proteomes" id="UP000823749">
    <property type="component" value="Chromosome 1"/>
</dbReference>
<name>A0AAV6LHB6_9ERIC</name>
<protein>
    <submittedName>
        <fullName evidence="2">Uncharacterized protein</fullName>
    </submittedName>
</protein>
<sequence>MMRLQPTSRRCTNCWHTFLKTIEVKWLPQSRTKHWLRCKILFTIALLISLYSNSRFRSFFFPPCFCHPILSLRLP</sequence>
<keyword evidence="3" id="KW-1185">Reference proteome</keyword>
<dbReference type="AlphaFoldDB" id="A0AAV6LHB6"/>